<feature type="active site" description="Nucleophile" evidence="8 9">
    <location>
        <position position="50"/>
    </location>
</feature>
<dbReference type="STRING" id="665004.AC529_03445"/>
<evidence type="ECO:0000259" key="15">
    <source>
        <dbReference type="Pfam" id="PF05201"/>
    </source>
</evidence>
<organism evidence="16 17">
    <name type="scientific">Thermobifida cellulosilytica TB100</name>
    <dbReference type="NCBI Taxonomy" id="665004"/>
    <lineage>
        <taxon>Bacteria</taxon>
        <taxon>Bacillati</taxon>
        <taxon>Actinomycetota</taxon>
        <taxon>Actinomycetes</taxon>
        <taxon>Streptosporangiales</taxon>
        <taxon>Nocardiopsidaceae</taxon>
        <taxon>Thermobifida</taxon>
    </lineage>
</organism>
<dbReference type="InterPro" id="IPR006151">
    <property type="entry name" value="Shikm_DH/Glu-tRNA_Rdtase"/>
</dbReference>
<evidence type="ECO:0000313" key="16">
    <source>
        <dbReference type="EMBL" id="KUP98102.1"/>
    </source>
</evidence>
<evidence type="ECO:0000259" key="14">
    <source>
        <dbReference type="Pfam" id="PF01488"/>
    </source>
</evidence>
<comment type="function">
    <text evidence="8">Catalyzes the NADPH-dependent reduction of glutamyl-tRNA(Glu) to glutamate 1-semialdehyde (GSA).</text>
</comment>
<comment type="pathway">
    <text evidence="1 8">Porphyrin-containing compound metabolism; protoporphyrin-IX biosynthesis; 5-aminolevulinate from L-glutamyl-tRNA(Glu): step 1/2.</text>
</comment>
<dbReference type="SUPFAM" id="SSF51735">
    <property type="entry name" value="NAD(P)-binding Rossmann-fold domains"/>
    <property type="match status" value="1"/>
</dbReference>
<dbReference type="Pfam" id="PF05201">
    <property type="entry name" value="GlutR_N"/>
    <property type="match status" value="1"/>
</dbReference>
<evidence type="ECO:0000256" key="6">
    <source>
        <dbReference type="ARBA" id="ARBA00023244"/>
    </source>
</evidence>
<dbReference type="Proteomes" id="UP000074382">
    <property type="component" value="Unassembled WGS sequence"/>
</dbReference>
<keyword evidence="5 8" id="KW-0560">Oxidoreductase</keyword>
<dbReference type="PANTHER" id="PTHR43013">
    <property type="entry name" value="GLUTAMYL-TRNA REDUCTASE"/>
    <property type="match status" value="1"/>
</dbReference>
<dbReference type="OrthoDB" id="110209at2"/>
<dbReference type="NCBIfam" id="NF000744">
    <property type="entry name" value="PRK00045.1-3"/>
    <property type="match status" value="1"/>
</dbReference>
<accession>A0A147KLC1</accession>
<dbReference type="Gene3D" id="3.40.50.720">
    <property type="entry name" value="NAD(P)-binding Rossmann-like Domain"/>
    <property type="match status" value="1"/>
</dbReference>
<comment type="subunit">
    <text evidence="8">Homodimer.</text>
</comment>
<dbReference type="InterPro" id="IPR018214">
    <property type="entry name" value="GluRdtase_CS"/>
</dbReference>
<comment type="catalytic activity">
    <reaction evidence="7 8">
        <text>(S)-4-amino-5-oxopentanoate + tRNA(Glu) + NADP(+) = L-glutamyl-tRNA(Glu) + NADPH + H(+)</text>
        <dbReference type="Rhea" id="RHEA:12344"/>
        <dbReference type="Rhea" id="RHEA-COMP:9663"/>
        <dbReference type="Rhea" id="RHEA-COMP:9680"/>
        <dbReference type="ChEBI" id="CHEBI:15378"/>
        <dbReference type="ChEBI" id="CHEBI:57501"/>
        <dbReference type="ChEBI" id="CHEBI:57783"/>
        <dbReference type="ChEBI" id="CHEBI:58349"/>
        <dbReference type="ChEBI" id="CHEBI:78442"/>
        <dbReference type="ChEBI" id="CHEBI:78520"/>
        <dbReference type="EC" id="1.2.1.70"/>
    </reaction>
</comment>
<evidence type="ECO:0000256" key="12">
    <source>
        <dbReference type="PIRSR" id="PIRSR000445-4"/>
    </source>
</evidence>
<keyword evidence="17" id="KW-1185">Reference proteome</keyword>
<dbReference type="InterPro" id="IPR036343">
    <property type="entry name" value="GluRdtase_N_sf"/>
</dbReference>
<dbReference type="InterPro" id="IPR000343">
    <property type="entry name" value="4pyrrol_synth_GluRdtase"/>
</dbReference>
<feature type="binding site" evidence="8 10">
    <location>
        <begin position="49"/>
        <end position="52"/>
    </location>
    <ligand>
        <name>substrate</name>
    </ligand>
</feature>
<evidence type="ECO:0000256" key="1">
    <source>
        <dbReference type="ARBA" id="ARBA00005059"/>
    </source>
</evidence>
<evidence type="ECO:0000256" key="9">
    <source>
        <dbReference type="PIRSR" id="PIRSR000445-1"/>
    </source>
</evidence>
<name>A0A147KLC1_THECS</name>
<dbReference type="GO" id="GO:0008883">
    <property type="term" value="F:glutamyl-tRNA reductase activity"/>
    <property type="evidence" value="ECO:0007669"/>
    <property type="project" value="UniProtKB-UniRule"/>
</dbReference>
<evidence type="ECO:0000256" key="4">
    <source>
        <dbReference type="ARBA" id="ARBA00022857"/>
    </source>
</evidence>
<dbReference type="Pfam" id="PF00745">
    <property type="entry name" value="GlutR_dimer"/>
    <property type="match status" value="1"/>
</dbReference>
<dbReference type="GO" id="GO:0019353">
    <property type="term" value="P:protoporphyrinogen IX biosynthetic process from glutamate"/>
    <property type="evidence" value="ECO:0007669"/>
    <property type="project" value="TreeGrafter"/>
</dbReference>
<dbReference type="CDD" id="cd05213">
    <property type="entry name" value="NAD_bind_Glutamyl_tRNA_reduct"/>
    <property type="match status" value="1"/>
</dbReference>
<dbReference type="SUPFAM" id="SSF69742">
    <property type="entry name" value="Glutamyl tRNA-reductase catalytic, N-terminal domain"/>
    <property type="match status" value="1"/>
</dbReference>
<dbReference type="InterPro" id="IPR036453">
    <property type="entry name" value="GluRdtase_dimer_dom_sf"/>
</dbReference>
<evidence type="ECO:0000313" key="17">
    <source>
        <dbReference type="Proteomes" id="UP000074382"/>
    </source>
</evidence>
<dbReference type="PANTHER" id="PTHR43013:SF1">
    <property type="entry name" value="GLUTAMYL-TRNA REDUCTASE"/>
    <property type="match status" value="1"/>
</dbReference>
<proteinExistence type="inferred from homology"/>
<gene>
    <name evidence="8" type="primary">hemA</name>
    <name evidence="16" type="ORF">AC529_03445</name>
</gene>
<comment type="miscellaneous">
    <text evidence="8">During catalysis, the active site Cys acts as a nucleophile attacking the alpha-carbonyl group of tRNA-bound glutamate with the formation of a thioester intermediate between enzyme and glutamate, and the concomitant release of tRNA(Glu). The thioester intermediate is finally reduced by direct hydride transfer from NADPH, to form the product GSA.</text>
</comment>
<dbReference type="EMBL" id="LGEM01000016">
    <property type="protein sequence ID" value="KUP98102.1"/>
    <property type="molecule type" value="Genomic_DNA"/>
</dbReference>
<feature type="domain" description="Quinate/shikimate 5-dehydrogenase/glutamyl-tRNA reductase" evidence="14">
    <location>
        <begin position="211"/>
        <end position="343"/>
    </location>
</feature>
<dbReference type="PIRSF" id="PIRSF000445">
    <property type="entry name" value="4pyrrol_synth_GluRdtase"/>
    <property type="match status" value="1"/>
</dbReference>
<evidence type="ECO:0000256" key="7">
    <source>
        <dbReference type="ARBA" id="ARBA00047464"/>
    </source>
</evidence>
<dbReference type="FunFam" id="3.30.460.30:FF:000001">
    <property type="entry name" value="Glutamyl-tRNA reductase"/>
    <property type="match status" value="1"/>
</dbReference>
<feature type="binding site" evidence="8 11">
    <location>
        <begin position="220"/>
        <end position="225"/>
    </location>
    <ligand>
        <name>NADP(+)</name>
        <dbReference type="ChEBI" id="CHEBI:58349"/>
    </ligand>
</feature>
<evidence type="ECO:0000259" key="13">
    <source>
        <dbReference type="Pfam" id="PF00745"/>
    </source>
</evidence>
<evidence type="ECO:0000256" key="2">
    <source>
        <dbReference type="ARBA" id="ARBA00005916"/>
    </source>
</evidence>
<dbReference type="Pfam" id="PF01488">
    <property type="entry name" value="Shikimate_DH"/>
    <property type="match status" value="1"/>
</dbReference>
<sequence>MSVLALGVSHRSAPVALLERVALSGETRLKLMTEMTATSAVNEVMMVSTCNRTEVYADVDQFHPAVAAICDLLSQYTGVSQDELTRHCYVHYEERAVQHLFSVTCGLDSMVVGEGQILGQVRNALKDAQYVGTLGRVLNDLGQRALRVGKRAHTETRLDRAGADMVSFGLSVAGRHLPTAAASATATPSAACPVGDVAEEVSAALPDPQPLTGLRVMVLGAGSMSALSANTIARRGASTVLVANRTPERAERLAECLAEGYDSVHSRAVPFEEAAAHLDEVDLVVSCTGAQGVVLTAEQVAAAVGDRTSRPLVFLDLALPHDIDKAVRDLPGVYLVGIEDLRSAVAEEDATGVQAADLTAVREIVAEEVAEYQAVRSAERVAPTVVALRSKARSVMESELERLHGRLPDIDDRTRAEITRTVRRVVDKLLHQPTVRVKQLATGPGGAAYAEALRELFDLDPAIPDAVVTPGAASGEERRR</sequence>
<dbReference type="EC" id="1.2.1.70" evidence="3 8"/>
<evidence type="ECO:0000256" key="8">
    <source>
        <dbReference type="HAMAP-Rule" id="MF_00087"/>
    </source>
</evidence>
<protein>
    <recommendedName>
        <fullName evidence="3 8">Glutamyl-tRNA reductase</fullName>
        <shortName evidence="8">GluTR</shortName>
        <ecNumber evidence="3 8">1.2.1.70</ecNumber>
    </recommendedName>
</protein>
<keyword evidence="4 8" id="KW-0521">NADP</keyword>
<evidence type="ECO:0000256" key="11">
    <source>
        <dbReference type="PIRSR" id="PIRSR000445-3"/>
    </source>
</evidence>
<dbReference type="GO" id="GO:0050661">
    <property type="term" value="F:NADP binding"/>
    <property type="evidence" value="ECO:0007669"/>
    <property type="project" value="InterPro"/>
</dbReference>
<feature type="binding site" evidence="8 10">
    <location>
        <begin position="114"/>
        <end position="116"/>
    </location>
    <ligand>
        <name>substrate</name>
    </ligand>
</feature>
<dbReference type="InterPro" id="IPR015896">
    <property type="entry name" value="4pyrrol_synth_GluRdtase_dimer"/>
</dbReference>
<dbReference type="PATRIC" id="fig|665004.4.peg.2621"/>
<dbReference type="InterPro" id="IPR036291">
    <property type="entry name" value="NAD(P)-bd_dom_sf"/>
</dbReference>
<evidence type="ECO:0000256" key="3">
    <source>
        <dbReference type="ARBA" id="ARBA00012970"/>
    </source>
</evidence>
<dbReference type="SUPFAM" id="SSF69075">
    <property type="entry name" value="Glutamyl tRNA-reductase dimerization domain"/>
    <property type="match status" value="1"/>
</dbReference>
<dbReference type="PROSITE" id="PS00747">
    <property type="entry name" value="GLUTR"/>
    <property type="match status" value="1"/>
</dbReference>
<feature type="domain" description="Tetrapyrrole biosynthesis glutamyl-tRNA reductase dimerisation" evidence="13">
    <location>
        <begin position="361"/>
        <end position="459"/>
    </location>
</feature>
<dbReference type="InterPro" id="IPR015895">
    <property type="entry name" value="4pyrrol_synth_GluRdtase_N"/>
</dbReference>
<feature type="binding site" evidence="8 10">
    <location>
        <position position="109"/>
    </location>
    <ligand>
        <name>substrate</name>
    </ligand>
</feature>
<dbReference type="AlphaFoldDB" id="A0A147KLC1"/>
<feature type="binding site" evidence="8 10">
    <location>
        <position position="120"/>
    </location>
    <ligand>
        <name>substrate</name>
    </ligand>
</feature>
<evidence type="ECO:0000256" key="5">
    <source>
        <dbReference type="ARBA" id="ARBA00023002"/>
    </source>
</evidence>
<feature type="domain" description="Glutamyl-tRNA reductase N-terminal" evidence="15">
    <location>
        <begin position="6"/>
        <end position="156"/>
    </location>
</feature>
<evidence type="ECO:0000256" key="10">
    <source>
        <dbReference type="PIRSR" id="PIRSR000445-2"/>
    </source>
</evidence>
<dbReference type="UniPathway" id="UPA00251">
    <property type="reaction ID" value="UER00316"/>
</dbReference>
<dbReference type="RefSeq" id="WP_068756921.1">
    <property type="nucleotide sequence ID" value="NZ_KQ950182.1"/>
</dbReference>
<comment type="similarity">
    <text evidence="2 8">Belongs to the glutamyl-tRNA reductase family.</text>
</comment>
<dbReference type="Gene3D" id="3.30.460.30">
    <property type="entry name" value="Glutamyl-tRNA reductase, N-terminal domain"/>
    <property type="match status" value="1"/>
</dbReference>
<dbReference type="HAMAP" id="MF_00087">
    <property type="entry name" value="Glu_tRNA_reductase"/>
    <property type="match status" value="1"/>
</dbReference>
<comment type="caution">
    <text evidence="16">The sequence shown here is derived from an EMBL/GenBank/DDBJ whole genome shotgun (WGS) entry which is preliminary data.</text>
</comment>
<feature type="site" description="Important for activity" evidence="8 12">
    <location>
        <position position="99"/>
    </location>
</feature>
<comment type="domain">
    <text evidence="8">Possesses an unusual extended V-shaped dimeric structure with each monomer consisting of three distinct domains arranged along a curved 'spinal' alpha-helix. The N-terminal catalytic domain specifically recognizes the glutamate moiety of the substrate. The second domain is the NADPH-binding domain, and the third C-terminal domain is responsible for dimerization.</text>
</comment>
<reference evidence="17" key="1">
    <citation type="journal article" date="2017" name="Acta Aliment.">
        <title>Plant polysaccharide degrading enzyme system of Thermpbifida cellulosilytica TB100 revealed by de novo genome project data.</title>
        <authorList>
            <person name="Toth A."/>
            <person name="Baka E."/>
            <person name="Luzics S."/>
            <person name="Bata-Vidacs I."/>
            <person name="Nagy I."/>
            <person name="Balint B."/>
            <person name="Herceg R."/>
            <person name="Olasz F."/>
            <person name="Wilk T."/>
            <person name="Nagy T."/>
            <person name="Kriszt B."/>
            <person name="Nagy I."/>
            <person name="Kukolya J."/>
        </authorList>
    </citation>
    <scope>NUCLEOTIDE SEQUENCE [LARGE SCALE GENOMIC DNA]</scope>
    <source>
        <strain evidence="17">TB100</strain>
    </source>
</reference>
<keyword evidence="6 8" id="KW-0627">Porphyrin biosynthesis</keyword>